<organism evidence="1 2">
    <name type="scientific">Spraguea lophii (strain 42_110)</name>
    <name type="common">Microsporidian parasite</name>
    <dbReference type="NCBI Taxonomy" id="1358809"/>
    <lineage>
        <taxon>Eukaryota</taxon>
        <taxon>Fungi</taxon>
        <taxon>Fungi incertae sedis</taxon>
        <taxon>Microsporidia</taxon>
        <taxon>Spragueidae</taxon>
        <taxon>Spraguea</taxon>
    </lineage>
</organism>
<protein>
    <submittedName>
        <fullName evidence="1">Uncharacterized protein</fullName>
    </submittedName>
</protein>
<feature type="non-terminal residue" evidence="1">
    <location>
        <position position="174"/>
    </location>
</feature>
<comment type="caution">
    <text evidence="1">The sequence shown here is derived from an EMBL/GenBank/DDBJ whole genome shotgun (WGS) entry which is preliminary data.</text>
</comment>
<dbReference type="InParanoid" id="S7W762"/>
<evidence type="ECO:0000313" key="1">
    <source>
        <dbReference type="EMBL" id="EPR78641.1"/>
    </source>
</evidence>
<gene>
    <name evidence="1" type="ORF">SLOPH_1064</name>
</gene>
<feature type="non-terminal residue" evidence="1">
    <location>
        <position position="1"/>
    </location>
</feature>
<dbReference type="HOGENOM" id="CLU_1543785_0_0_1"/>
<dbReference type="EMBL" id="ATCN01000641">
    <property type="protein sequence ID" value="EPR78641.1"/>
    <property type="molecule type" value="Genomic_DNA"/>
</dbReference>
<dbReference type="AlphaFoldDB" id="S7W762"/>
<sequence length="174" mass="21778">PNFEIWNENPALKTIIKYHNKNIIISHLDMFQYENLHFNYPINDINIKAKEEKLIKIKNKILNNLEKNNITILDLAIDLYEYYYHKIRYHNEICDYIQKLFQHSIDNRYFFDNFNLIVDKLYFYMRFIRNKQLEKDRRLSFLCFLLNHKERKLNQIYKQIIEYEIPKCYLYVKY</sequence>
<name>S7W762_SPRLO</name>
<reference evidence="2" key="1">
    <citation type="journal article" date="2013" name="PLoS Genet.">
        <title>The genome of Spraguea lophii and the basis of host-microsporidian interactions.</title>
        <authorList>
            <person name="Campbell S.E."/>
            <person name="Williams T.A."/>
            <person name="Yousuf A."/>
            <person name="Soanes D.M."/>
            <person name="Paszkiewicz K.H."/>
            <person name="Williams B.A.P."/>
        </authorList>
    </citation>
    <scope>NUCLEOTIDE SEQUENCE [LARGE SCALE GENOMIC DNA]</scope>
    <source>
        <strain evidence="2">42_110</strain>
    </source>
</reference>
<accession>S7W762</accession>
<dbReference type="Proteomes" id="UP000014978">
    <property type="component" value="Unassembled WGS sequence"/>
</dbReference>
<evidence type="ECO:0000313" key="2">
    <source>
        <dbReference type="Proteomes" id="UP000014978"/>
    </source>
</evidence>
<dbReference type="VEuPathDB" id="MicrosporidiaDB:SLOPH_1064"/>
<proteinExistence type="predicted"/>
<keyword evidence="2" id="KW-1185">Reference proteome</keyword>